<dbReference type="InterPro" id="IPR013525">
    <property type="entry name" value="ABC2_TM"/>
</dbReference>
<reference evidence="7 8" key="1">
    <citation type="submission" date="2017-09" db="EMBL/GenBank/DDBJ databases">
        <title>Depth-based differentiation of microbial function through sediment-hosted aquifers and enrichment of novel symbionts in the deep terrestrial subsurface.</title>
        <authorList>
            <person name="Probst A.J."/>
            <person name="Ladd B."/>
            <person name="Jarett J.K."/>
            <person name="Geller-Mcgrath D.E."/>
            <person name="Sieber C.M."/>
            <person name="Emerson J.B."/>
            <person name="Anantharaman K."/>
            <person name="Thomas B.C."/>
            <person name="Malmstrom R."/>
            <person name="Stieglmeier M."/>
            <person name="Klingl A."/>
            <person name="Woyke T."/>
            <person name="Ryan C.M."/>
            <person name="Banfield J.F."/>
        </authorList>
    </citation>
    <scope>NUCLEOTIDE SEQUENCE [LARGE SCALE GENOMIC DNA]</scope>
    <source>
        <strain evidence="7">CG11_big_fil_rev_8_21_14_0_20_46_11</strain>
    </source>
</reference>
<dbReference type="AlphaFoldDB" id="A0A2H0KB66"/>
<dbReference type="InterPro" id="IPR047817">
    <property type="entry name" value="ABC2_TM_bact-type"/>
</dbReference>
<dbReference type="PANTHER" id="PTHR43229:SF2">
    <property type="entry name" value="NODULATION PROTEIN J"/>
    <property type="match status" value="1"/>
</dbReference>
<keyword evidence="5" id="KW-0813">Transport</keyword>
<evidence type="ECO:0000256" key="4">
    <source>
        <dbReference type="ARBA" id="ARBA00023136"/>
    </source>
</evidence>
<evidence type="ECO:0000256" key="1">
    <source>
        <dbReference type="ARBA" id="ARBA00004141"/>
    </source>
</evidence>
<keyword evidence="4 5" id="KW-0472">Membrane</keyword>
<feature type="domain" description="ABC transmembrane type-2" evidence="6">
    <location>
        <begin position="21"/>
        <end position="247"/>
    </location>
</feature>
<dbReference type="GO" id="GO:0140359">
    <property type="term" value="F:ABC-type transporter activity"/>
    <property type="evidence" value="ECO:0007669"/>
    <property type="project" value="InterPro"/>
</dbReference>
<comment type="similarity">
    <text evidence="5">Belongs to the ABC-2 integral membrane protein family.</text>
</comment>
<evidence type="ECO:0000313" key="8">
    <source>
        <dbReference type="Proteomes" id="UP000229342"/>
    </source>
</evidence>
<keyword evidence="5" id="KW-1003">Cell membrane</keyword>
<dbReference type="GO" id="GO:0043190">
    <property type="term" value="C:ATP-binding cassette (ABC) transporter complex"/>
    <property type="evidence" value="ECO:0007669"/>
    <property type="project" value="InterPro"/>
</dbReference>
<evidence type="ECO:0000259" key="6">
    <source>
        <dbReference type="PROSITE" id="PS51012"/>
    </source>
</evidence>
<organism evidence="7 8">
    <name type="scientific">Candidatus Taylorbacteria bacterium CG11_big_fil_rev_8_21_14_0_20_46_11</name>
    <dbReference type="NCBI Taxonomy" id="1975025"/>
    <lineage>
        <taxon>Bacteria</taxon>
        <taxon>Candidatus Tayloriibacteriota</taxon>
    </lineage>
</organism>
<dbReference type="InterPro" id="IPR000412">
    <property type="entry name" value="ABC_2_transport"/>
</dbReference>
<sequence>MTNVIYILWLRQLKRYWRSRARMLGSLGQPVLFLVALGFGFGPIFQKAGGGDYIQFLSPGIIAMSVIFTAIFSGIEVIVDKQFGFLKETLVAPVSRVSIMVGRTLGGATVAAIQGLIVFAISLFIGFHPLWGFRFPLVFVFIILIAIFFTALGTAIGSILDDMHAFPLIINFLIMPLFFLSGALFPLSNLPKAFTIVAAINPLSYGVDGIRGILSGQAHFGLHTDFLALLIFTTVILWIGSYLFKKIQV</sequence>
<comment type="subcellular location">
    <subcellularLocation>
        <location evidence="5">Cell membrane</location>
        <topology evidence="5">Multi-pass membrane protein</topology>
    </subcellularLocation>
    <subcellularLocation>
        <location evidence="1">Membrane</location>
        <topology evidence="1">Multi-pass membrane protein</topology>
    </subcellularLocation>
</comment>
<dbReference type="Proteomes" id="UP000229342">
    <property type="component" value="Unassembled WGS sequence"/>
</dbReference>
<protein>
    <recommendedName>
        <fullName evidence="5">Transport permease protein</fullName>
    </recommendedName>
</protein>
<evidence type="ECO:0000256" key="5">
    <source>
        <dbReference type="RuleBase" id="RU361157"/>
    </source>
</evidence>
<dbReference type="PANTHER" id="PTHR43229">
    <property type="entry name" value="NODULATION PROTEIN J"/>
    <property type="match status" value="1"/>
</dbReference>
<dbReference type="InterPro" id="IPR051784">
    <property type="entry name" value="Nod_factor_ABC_transporter"/>
</dbReference>
<evidence type="ECO:0000313" key="7">
    <source>
        <dbReference type="EMBL" id="PIQ68508.1"/>
    </source>
</evidence>
<dbReference type="Pfam" id="PF01061">
    <property type="entry name" value="ABC2_membrane"/>
    <property type="match status" value="1"/>
</dbReference>
<evidence type="ECO:0000256" key="3">
    <source>
        <dbReference type="ARBA" id="ARBA00022989"/>
    </source>
</evidence>
<dbReference type="PIRSF" id="PIRSF006648">
    <property type="entry name" value="DrrB"/>
    <property type="match status" value="1"/>
</dbReference>
<keyword evidence="2 5" id="KW-0812">Transmembrane</keyword>
<accession>A0A2H0KB66</accession>
<dbReference type="PROSITE" id="PS51012">
    <property type="entry name" value="ABC_TM2"/>
    <property type="match status" value="1"/>
</dbReference>
<feature type="transmembrane region" description="Helical" evidence="5">
    <location>
        <begin position="133"/>
        <end position="156"/>
    </location>
</feature>
<feature type="transmembrane region" description="Helical" evidence="5">
    <location>
        <begin position="226"/>
        <end position="244"/>
    </location>
</feature>
<feature type="transmembrane region" description="Helical" evidence="5">
    <location>
        <begin position="21"/>
        <end position="44"/>
    </location>
</feature>
<dbReference type="PRINTS" id="PR00164">
    <property type="entry name" value="ABC2TRNSPORT"/>
</dbReference>
<keyword evidence="3 5" id="KW-1133">Transmembrane helix</keyword>
<dbReference type="EMBL" id="PCVG01000046">
    <property type="protein sequence ID" value="PIQ68508.1"/>
    <property type="molecule type" value="Genomic_DNA"/>
</dbReference>
<evidence type="ECO:0000256" key="2">
    <source>
        <dbReference type="ARBA" id="ARBA00022692"/>
    </source>
</evidence>
<feature type="transmembrane region" description="Helical" evidence="5">
    <location>
        <begin position="56"/>
        <end position="79"/>
    </location>
</feature>
<feature type="transmembrane region" description="Helical" evidence="5">
    <location>
        <begin position="168"/>
        <end position="187"/>
    </location>
</feature>
<name>A0A2H0KB66_9BACT</name>
<comment type="caution">
    <text evidence="7">The sequence shown here is derived from an EMBL/GenBank/DDBJ whole genome shotgun (WGS) entry which is preliminary data.</text>
</comment>
<proteinExistence type="inferred from homology"/>
<feature type="transmembrane region" description="Helical" evidence="5">
    <location>
        <begin position="105"/>
        <end position="127"/>
    </location>
</feature>
<gene>
    <name evidence="7" type="ORF">COV91_03755</name>
</gene>